<keyword evidence="2 5" id="KW-0378">Hydrolase</keyword>
<dbReference type="PANTHER" id="PTHR42715">
    <property type="entry name" value="BETA-GLUCOSIDASE"/>
    <property type="match status" value="1"/>
</dbReference>
<organism evidence="5 6">
    <name type="scientific">Lawsonibacter faecis</name>
    <dbReference type="NCBI Taxonomy" id="2763052"/>
    <lineage>
        <taxon>Bacteria</taxon>
        <taxon>Bacillati</taxon>
        <taxon>Bacillota</taxon>
        <taxon>Clostridia</taxon>
        <taxon>Eubacteriales</taxon>
        <taxon>Oscillospiraceae</taxon>
        <taxon>Lawsonibacter</taxon>
    </lineage>
</organism>
<dbReference type="Pfam" id="PF14310">
    <property type="entry name" value="Fn3-like"/>
    <property type="match status" value="1"/>
</dbReference>
<dbReference type="InterPro" id="IPR002772">
    <property type="entry name" value="Glyco_hydro_3_C"/>
</dbReference>
<dbReference type="PANTHER" id="PTHR42715:SF10">
    <property type="entry name" value="BETA-GLUCOSIDASE"/>
    <property type="match status" value="1"/>
</dbReference>
<gene>
    <name evidence="5" type="ORF">H8S62_16085</name>
</gene>
<dbReference type="EMBL" id="JACOPQ010000016">
    <property type="protein sequence ID" value="MBC5738533.1"/>
    <property type="molecule type" value="Genomic_DNA"/>
</dbReference>
<proteinExistence type="inferred from homology"/>
<dbReference type="InterPro" id="IPR001764">
    <property type="entry name" value="Glyco_hydro_3_N"/>
</dbReference>
<dbReference type="PRINTS" id="PR00133">
    <property type="entry name" value="GLHYDRLASE3"/>
</dbReference>
<feature type="transmembrane region" description="Helical" evidence="3">
    <location>
        <begin position="922"/>
        <end position="945"/>
    </location>
</feature>
<evidence type="ECO:0000313" key="6">
    <source>
        <dbReference type="Proteomes" id="UP000607645"/>
    </source>
</evidence>
<evidence type="ECO:0000256" key="2">
    <source>
        <dbReference type="ARBA" id="ARBA00022801"/>
    </source>
</evidence>
<dbReference type="InterPro" id="IPR036881">
    <property type="entry name" value="Glyco_hydro_3_C_sf"/>
</dbReference>
<dbReference type="InterPro" id="IPR050288">
    <property type="entry name" value="Cellulose_deg_GH3"/>
</dbReference>
<dbReference type="Proteomes" id="UP000607645">
    <property type="component" value="Unassembled WGS sequence"/>
</dbReference>
<keyword evidence="6" id="KW-1185">Reference proteome</keyword>
<keyword evidence="3" id="KW-1133">Transmembrane helix</keyword>
<dbReference type="SMART" id="SM01217">
    <property type="entry name" value="Fn3_like"/>
    <property type="match status" value="1"/>
</dbReference>
<dbReference type="GO" id="GO:0004553">
    <property type="term" value="F:hydrolase activity, hydrolyzing O-glycosyl compounds"/>
    <property type="evidence" value="ECO:0007669"/>
    <property type="project" value="InterPro"/>
</dbReference>
<dbReference type="InterPro" id="IPR017853">
    <property type="entry name" value="GH"/>
</dbReference>
<evidence type="ECO:0000256" key="1">
    <source>
        <dbReference type="ARBA" id="ARBA00005336"/>
    </source>
</evidence>
<keyword evidence="3" id="KW-0472">Membrane</keyword>
<dbReference type="InterPro" id="IPR026891">
    <property type="entry name" value="Fn3-like"/>
</dbReference>
<sequence>MEEKHKKSKMSNKKFLSIWIPVLAVVLILAVGLNIASSIFSGYMDLFLGGGEAIITRTEGSEDWDSEYYPLDYQGKKEVQAAANALVEELEGEGVVLLKNNGALPLAPKSKITLLGRSAADPVYGGSGSGAVKLDTVVNLRSGLENAGFQINGAVYDLLAKFAPTKPKGVIAMDKPADSSYYIGEMPVSGYTADARSSFASYGDAAVVVVGRGGGEGGDLTRDMKGWDDNYTDGQHQLELTKDEKDMLALAKEHFDKVVVLINASSAMELGVLEEDADIDAILWVGSPGQTGFNAVGAVLCGDVNPSGRTVDIYPADFTRDPAFVNFGDYKYSNISRQNASGDGCFVQYEEGIYVGYRYYETAAAEGFIDYGEAVVYPFGYGLSYTDFSWEVAGSRLGGVDGSLEVDVTVTNTGAAAGKDVVQLYYTAPYTKGGIEKAEVVLGDFAKTALLEPGASETLTLAIPVEDMASYDYLGEKAYVLEAGDYILSLRSDSHTVKAGCENITYNVGRTVVYGGGDHRASDKGPVTNQFDDVTAGVAVNLSRADFAGTFPTAPTGEDFEAGEAVAAGFQVYRAADHEDPDAVMPATGDENGLSLIDMRGLPYDDKSWGLLLDQLTVKDMAKLILNGMYATVDLRSVGKPATVDFDGPAGISSYMTSLSSTAYPSEVVIASTFNTGLVYRMGVMVGNEGIANKVTGWYAPAMNIHRSPFGGRNFEYYSEDPLLSGRMGAACVSGASSKGMYCTIKHFAVNDQETNRINNGVAVWVNEQAMREIYLKPFEYTVKNAVQTIRVITDDQGTVSEVDMPGCTAVMSSFNRIGATWAGGSVPLMDNVLRGEWGFRGLAITDFDLYDYMYPDQSIAAGTDLILSTDAMKSLEDTKSATAVSNMREACHNILYTVAHSNAMNGVAPGTIITYTDAPWVTYRLVIDAAVGVLWAAALAWVVVRVRKNRAQ</sequence>
<dbReference type="Pfam" id="PF00933">
    <property type="entry name" value="Glyco_hydro_3"/>
    <property type="match status" value="1"/>
</dbReference>
<comment type="caution">
    <text evidence="5">The sequence shown here is derived from an EMBL/GenBank/DDBJ whole genome shotgun (WGS) entry which is preliminary data.</text>
</comment>
<evidence type="ECO:0000313" key="5">
    <source>
        <dbReference type="EMBL" id="MBC5738533.1"/>
    </source>
</evidence>
<feature type="domain" description="Fibronectin type III-like" evidence="4">
    <location>
        <begin position="420"/>
        <end position="494"/>
    </location>
</feature>
<dbReference type="InterPro" id="IPR036962">
    <property type="entry name" value="Glyco_hydro_3_N_sf"/>
</dbReference>
<comment type="similarity">
    <text evidence="1">Belongs to the glycosyl hydrolase 3 family.</text>
</comment>
<keyword evidence="3" id="KW-0812">Transmembrane</keyword>
<protein>
    <submittedName>
        <fullName evidence="5">Glycoside hydrolase family 3 C-terminal domain-containing protein</fullName>
    </submittedName>
</protein>
<dbReference type="Pfam" id="PF01915">
    <property type="entry name" value="Glyco_hydro_3_C"/>
    <property type="match status" value="1"/>
</dbReference>
<dbReference type="Gene3D" id="3.40.50.1700">
    <property type="entry name" value="Glycoside hydrolase family 3 C-terminal domain"/>
    <property type="match status" value="1"/>
</dbReference>
<reference evidence="5" key="1">
    <citation type="submission" date="2020-08" db="EMBL/GenBank/DDBJ databases">
        <title>Genome public.</title>
        <authorList>
            <person name="Liu C."/>
            <person name="Sun Q."/>
        </authorList>
    </citation>
    <scope>NUCLEOTIDE SEQUENCE</scope>
    <source>
        <strain evidence="5">NSJ-52</strain>
    </source>
</reference>
<dbReference type="SUPFAM" id="SSF51445">
    <property type="entry name" value="(Trans)glycosidases"/>
    <property type="match status" value="1"/>
</dbReference>
<dbReference type="AlphaFoldDB" id="A0A8J6JM42"/>
<name>A0A8J6JM42_9FIRM</name>
<dbReference type="GO" id="GO:0005975">
    <property type="term" value="P:carbohydrate metabolic process"/>
    <property type="evidence" value="ECO:0007669"/>
    <property type="project" value="InterPro"/>
</dbReference>
<accession>A0A8J6JM42</accession>
<dbReference type="Gene3D" id="3.20.20.300">
    <property type="entry name" value="Glycoside hydrolase, family 3, N-terminal domain"/>
    <property type="match status" value="1"/>
</dbReference>
<dbReference type="RefSeq" id="WP_186920270.1">
    <property type="nucleotide sequence ID" value="NZ_JACOPQ010000016.1"/>
</dbReference>
<evidence type="ECO:0000259" key="4">
    <source>
        <dbReference type="SMART" id="SM01217"/>
    </source>
</evidence>
<dbReference type="Gene3D" id="2.60.40.10">
    <property type="entry name" value="Immunoglobulins"/>
    <property type="match status" value="1"/>
</dbReference>
<dbReference type="InterPro" id="IPR013783">
    <property type="entry name" value="Ig-like_fold"/>
</dbReference>
<evidence type="ECO:0000256" key="3">
    <source>
        <dbReference type="SAM" id="Phobius"/>
    </source>
</evidence>
<dbReference type="SUPFAM" id="SSF52279">
    <property type="entry name" value="Beta-D-glucan exohydrolase, C-terminal domain"/>
    <property type="match status" value="1"/>
</dbReference>